<dbReference type="InterPro" id="IPR051681">
    <property type="entry name" value="Ser/Thr_Kinases-Pseudokinases"/>
</dbReference>
<accession>A0ABR2H274</accession>
<dbReference type="PANTHER" id="PTHR44329:SF214">
    <property type="entry name" value="PROTEIN KINASE DOMAIN-CONTAINING PROTEIN"/>
    <property type="match status" value="1"/>
</dbReference>
<organism evidence="3 4">
    <name type="scientific">Tritrichomonas musculus</name>
    <dbReference type="NCBI Taxonomy" id="1915356"/>
    <lineage>
        <taxon>Eukaryota</taxon>
        <taxon>Metamonada</taxon>
        <taxon>Parabasalia</taxon>
        <taxon>Tritrichomonadida</taxon>
        <taxon>Tritrichomonadidae</taxon>
        <taxon>Tritrichomonas</taxon>
    </lineage>
</organism>
<dbReference type="SUPFAM" id="SSF56112">
    <property type="entry name" value="Protein kinase-like (PK-like)"/>
    <property type="match status" value="1"/>
</dbReference>
<dbReference type="Gene3D" id="1.10.510.10">
    <property type="entry name" value="Transferase(Phosphotransferase) domain 1"/>
    <property type="match status" value="1"/>
</dbReference>
<evidence type="ECO:0000259" key="2">
    <source>
        <dbReference type="PROSITE" id="PS50011"/>
    </source>
</evidence>
<dbReference type="InterPro" id="IPR011009">
    <property type="entry name" value="Kinase-like_dom_sf"/>
</dbReference>
<sequence>MQPIDLNNFIEPVVIGKGGFHFAYSIIEKKTNKMLAALVRIGGEDQKDLINKEIQIIEELNHPTIIKFFGYSLTDFKGDHNFTLVLEYAKNNSLYEALEKEKKGNGQLDDTTKQIILIGTARALLYLHQHNIAHLNVKPSKILLDDSFRPHLSGFELSEFCRDKNSCDGVKGAILYMAPEVIEGSYWLEADVYSFAILMFEVVDGSHPFNNIKNRYLFQQGILRGERPEFKNPVKPKIKELIEKCWSSNPADRPKFETIFNLLAHRRDPFDVFSENKSHDYYISDNVDEKKVKQYVDEIKNDSSILAIDELTKTVLQLKKENEEMRNEINELKKKLENSNK</sequence>
<dbReference type="Proteomes" id="UP001470230">
    <property type="component" value="Unassembled WGS sequence"/>
</dbReference>
<evidence type="ECO:0000313" key="3">
    <source>
        <dbReference type="EMBL" id="KAK8839877.1"/>
    </source>
</evidence>
<proteinExistence type="predicted"/>
<dbReference type="PANTHER" id="PTHR44329">
    <property type="entry name" value="SERINE/THREONINE-PROTEIN KINASE TNNI3K-RELATED"/>
    <property type="match status" value="1"/>
</dbReference>
<reference evidence="3 4" key="1">
    <citation type="submission" date="2024-04" db="EMBL/GenBank/DDBJ databases">
        <title>Tritrichomonas musculus Genome.</title>
        <authorList>
            <person name="Alves-Ferreira E."/>
            <person name="Grigg M."/>
            <person name="Lorenzi H."/>
            <person name="Galac M."/>
        </authorList>
    </citation>
    <scope>NUCLEOTIDE SEQUENCE [LARGE SCALE GENOMIC DNA]</scope>
    <source>
        <strain evidence="3 4">EAF2021</strain>
    </source>
</reference>
<keyword evidence="1" id="KW-0175">Coiled coil</keyword>
<dbReference type="EMBL" id="JAPFFF010000050">
    <property type="protein sequence ID" value="KAK8839877.1"/>
    <property type="molecule type" value="Genomic_DNA"/>
</dbReference>
<comment type="caution">
    <text evidence="3">The sequence shown here is derived from an EMBL/GenBank/DDBJ whole genome shotgun (WGS) entry which is preliminary data.</text>
</comment>
<dbReference type="InterPro" id="IPR000719">
    <property type="entry name" value="Prot_kinase_dom"/>
</dbReference>
<feature type="coiled-coil region" evidence="1">
    <location>
        <begin position="308"/>
        <end position="339"/>
    </location>
</feature>
<feature type="domain" description="Protein kinase" evidence="2">
    <location>
        <begin position="9"/>
        <end position="282"/>
    </location>
</feature>
<name>A0ABR2H274_9EUKA</name>
<dbReference type="Pfam" id="PF00069">
    <property type="entry name" value="Pkinase"/>
    <property type="match status" value="1"/>
</dbReference>
<evidence type="ECO:0000256" key="1">
    <source>
        <dbReference type="SAM" id="Coils"/>
    </source>
</evidence>
<protein>
    <recommendedName>
        <fullName evidence="2">Protein kinase domain-containing protein</fullName>
    </recommendedName>
</protein>
<dbReference type="PROSITE" id="PS50011">
    <property type="entry name" value="PROTEIN_KINASE_DOM"/>
    <property type="match status" value="1"/>
</dbReference>
<keyword evidence="4" id="KW-1185">Reference proteome</keyword>
<evidence type="ECO:0000313" key="4">
    <source>
        <dbReference type="Proteomes" id="UP001470230"/>
    </source>
</evidence>
<gene>
    <name evidence="3" type="ORF">M9Y10_031590</name>
</gene>